<keyword evidence="2" id="KW-1185">Reference proteome</keyword>
<comment type="caution">
    <text evidence="1">The sequence shown here is derived from an EMBL/GenBank/DDBJ whole genome shotgun (WGS) entry which is preliminary data.</text>
</comment>
<gene>
    <name evidence="1" type="ORF">FGO68_gene8893</name>
</gene>
<dbReference type="AlphaFoldDB" id="A0A8J8NMQ9"/>
<sequence length="333" mass="38957">MDQPLIIVNVNLGPQYGGKLRFNIDTRQDVSAQVLAKLEAKYPQFDEIIKQIIEEEVFSYVQTEQAKSQVNFDELIKVAPSVRNLEQSFRKKRQRSLLKSLSIDKENRRNQENSTYYDTHMTQAGLKLSQNNFDHINNIMQAFNSENDDFEEENASMIVVPVQEKFPSLSTILKQNRIQQSVDRLYGRAKAIKHKQELKRIEASIERDLNLSTEMRSKPQINQNSHHLAQRSYSRKYRIAELKHMGTGIPQQTSRGPRLGKVERCIRDVLDPCERLYLQNYAKKEIKDEIQERALREIRAISGTRVMSEESKRLAAGRKRQQQTHYWCSQFTK</sequence>
<evidence type="ECO:0000313" key="1">
    <source>
        <dbReference type="EMBL" id="TNV76991.1"/>
    </source>
</evidence>
<accession>A0A8J8NMQ9</accession>
<proteinExistence type="predicted"/>
<dbReference type="Proteomes" id="UP000785679">
    <property type="component" value="Unassembled WGS sequence"/>
</dbReference>
<organism evidence="1 2">
    <name type="scientific">Halteria grandinella</name>
    <dbReference type="NCBI Taxonomy" id="5974"/>
    <lineage>
        <taxon>Eukaryota</taxon>
        <taxon>Sar</taxon>
        <taxon>Alveolata</taxon>
        <taxon>Ciliophora</taxon>
        <taxon>Intramacronucleata</taxon>
        <taxon>Spirotrichea</taxon>
        <taxon>Stichotrichia</taxon>
        <taxon>Sporadotrichida</taxon>
        <taxon>Halteriidae</taxon>
        <taxon>Halteria</taxon>
    </lineage>
</organism>
<protein>
    <submittedName>
        <fullName evidence="1">Uncharacterized protein</fullName>
    </submittedName>
</protein>
<evidence type="ECO:0000313" key="2">
    <source>
        <dbReference type="Proteomes" id="UP000785679"/>
    </source>
</evidence>
<reference evidence="1" key="1">
    <citation type="submission" date="2019-06" db="EMBL/GenBank/DDBJ databases">
        <authorList>
            <person name="Zheng W."/>
        </authorList>
    </citation>
    <scope>NUCLEOTIDE SEQUENCE</scope>
    <source>
        <strain evidence="1">QDHG01</strain>
    </source>
</reference>
<dbReference type="EMBL" id="RRYP01012624">
    <property type="protein sequence ID" value="TNV76991.1"/>
    <property type="molecule type" value="Genomic_DNA"/>
</dbReference>
<name>A0A8J8NMQ9_HALGN</name>